<dbReference type="FunFam" id="3.30.160.60:FF:000068">
    <property type="entry name" value="GLI family zinc finger 3"/>
    <property type="match status" value="1"/>
</dbReference>
<keyword evidence="7" id="KW-0805">Transcription regulation</keyword>
<evidence type="ECO:0000256" key="4">
    <source>
        <dbReference type="ARBA" id="ARBA00022737"/>
    </source>
</evidence>
<dbReference type="FunFam" id="3.30.160.60:FF:000036">
    <property type="entry name" value="GLI family zinc finger 3"/>
    <property type="match status" value="1"/>
</dbReference>
<dbReference type="GO" id="GO:0003677">
    <property type="term" value="F:DNA binding"/>
    <property type="evidence" value="ECO:0007669"/>
    <property type="project" value="UniProtKB-KW"/>
</dbReference>
<evidence type="ECO:0000256" key="3">
    <source>
        <dbReference type="ARBA" id="ARBA00022723"/>
    </source>
</evidence>
<feature type="domain" description="C2H2-type" evidence="13">
    <location>
        <begin position="576"/>
        <end position="603"/>
    </location>
</feature>
<feature type="compositionally biased region" description="Basic and acidic residues" evidence="12">
    <location>
        <begin position="690"/>
        <end position="704"/>
    </location>
</feature>
<evidence type="ECO:0000256" key="1">
    <source>
        <dbReference type="ARBA" id="ARBA00004123"/>
    </source>
</evidence>
<dbReference type="InterPro" id="IPR036236">
    <property type="entry name" value="Znf_C2H2_sf"/>
</dbReference>
<evidence type="ECO:0000256" key="2">
    <source>
        <dbReference type="ARBA" id="ARBA00010831"/>
    </source>
</evidence>
<dbReference type="PROSITE" id="PS50157">
    <property type="entry name" value="ZINC_FINGER_C2H2_2"/>
    <property type="match status" value="4"/>
</dbReference>
<comment type="subcellular location">
    <subcellularLocation>
        <location evidence="1">Nucleus</location>
    </subcellularLocation>
</comment>
<dbReference type="PANTHER" id="PTHR45718">
    <property type="entry name" value="TRANSCRIPTIONAL ACTIVATOR CUBITUS INTERRUPTUS"/>
    <property type="match status" value="1"/>
</dbReference>
<evidence type="ECO:0000256" key="5">
    <source>
        <dbReference type="ARBA" id="ARBA00022771"/>
    </source>
</evidence>
<dbReference type="PANTHER" id="PTHR45718:SF6">
    <property type="entry name" value="ZINC FINGER PROTEIN GLI2"/>
    <property type="match status" value="1"/>
</dbReference>
<evidence type="ECO:0000313" key="15">
    <source>
        <dbReference type="Proteomes" id="UP001591681"/>
    </source>
</evidence>
<keyword evidence="9" id="KW-0804">Transcription</keyword>
<protein>
    <recommendedName>
        <fullName evidence="13">C2H2-type domain-containing protein</fullName>
    </recommendedName>
</protein>
<dbReference type="SUPFAM" id="SSF57667">
    <property type="entry name" value="beta-beta-alpha zinc fingers"/>
    <property type="match status" value="3"/>
</dbReference>
<feature type="region of interest" description="Disordered" evidence="12">
    <location>
        <begin position="678"/>
        <end position="745"/>
    </location>
</feature>
<dbReference type="InterPro" id="IPR056436">
    <property type="entry name" value="Znf-C2H2_ZIC1-5/GLI1-3-like"/>
</dbReference>
<organism evidence="14 15">
    <name type="scientific">Coilia grayii</name>
    <name type="common">Gray's grenadier anchovy</name>
    <dbReference type="NCBI Taxonomy" id="363190"/>
    <lineage>
        <taxon>Eukaryota</taxon>
        <taxon>Metazoa</taxon>
        <taxon>Chordata</taxon>
        <taxon>Craniata</taxon>
        <taxon>Vertebrata</taxon>
        <taxon>Euteleostomi</taxon>
        <taxon>Actinopterygii</taxon>
        <taxon>Neopterygii</taxon>
        <taxon>Teleostei</taxon>
        <taxon>Clupei</taxon>
        <taxon>Clupeiformes</taxon>
        <taxon>Clupeoidei</taxon>
        <taxon>Engraulidae</taxon>
        <taxon>Coilinae</taxon>
        <taxon>Coilia</taxon>
    </lineage>
</organism>
<keyword evidence="3" id="KW-0479">Metal-binding</keyword>
<dbReference type="EMBL" id="JBHFQA010000014">
    <property type="protein sequence ID" value="KAL2087911.1"/>
    <property type="molecule type" value="Genomic_DNA"/>
</dbReference>
<evidence type="ECO:0000256" key="10">
    <source>
        <dbReference type="ARBA" id="ARBA00023242"/>
    </source>
</evidence>
<keyword evidence="8" id="KW-0238">DNA-binding</keyword>
<feature type="region of interest" description="Disordered" evidence="12">
    <location>
        <begin position="1467"/>
        <end position="1526"/>
    </location>
</feature>
<accession>A0ABD1JL88</accession>
<sequence length="1673" mass="178625">MVCAGTQAECFVWCGVVWCGEGQDAQVPTQTASPPSDPRIHGDPPSPRQSPYQPVALIKAARGQAEEHPYAPGLAGSPVISDLSLIRLSPSAAEPAFAPPHPYVSPHMEHYLRSVHSSPTLSMISAARGLSPADVAHEHLKERGLFGLPPPPPGASPAEYYHLMASHRNPYGELLMQGAGAAAATHLPDYISPVDGPASPPVPAASPGGKIRHTAPDAPAAVCVGSPLRVNSNTHKHISPAPPLPSPRIPLPPSPFHLSLRLPLPSSPLTSPAPAPAQPLSSRGKIRFPSALATRRTAGLMCAGTCGLAAVRRVRHTDGPLRALATSQPRVAAAEWAASSGSARVSRFSSPRLTPRLSRKRALSISPLSDASIDLQTMIRTSPNSLVAYINNSRSSSAASSSYGHLSISPSFTFPHPINPMAYQQLLSQQRGLGTFGHTPPLIQPSPTFSARQHALGLSTLPTSALNSDPEPKNMSGDSAVSSTVNPLITKRSKVKSEAEGLRSASPSSPEHLGGMLELKEDLDKDECKQEPEVVYETNCHWEGCSKEYDTQEQLVHHINNEHIHGEKKEFVCRWEECSREQKPFKAQYMLVVHMRRHTGEKPHKCTFEGCSKAYSRLENLKTHLRSHTGEKPYVCEHEGCNKAFSNASDRAKHQNRTHSNEKPYVCKIPGCTKRYTDPSSLRKHVKTVHGPEAHVTKKQRSDLLPRPPPGRENGENEAGSKPTGRGGGGGGGGDSEGGNGASKGVEDYLHVKSIKTENSVMYQSSPGGHSSCSSEPSPLGSSANHDSGVEMALHSGGSLGDLSALDEPAPVAADSTVSTVSTAGGSLSLGLLHLRKNACATVKLEHLKKEKLKTVRDSCSWASMSPQQRNAKLPPLPSSGFILESSGQIMGPRLSDLCPGEVTVLSRLSERRDSTSSTVSSAYTLSRRSSGISQCFSSRRSSGASQFGSCGGGGGGGRLNNVSSADSYDPISADLSRRSSEASQGAPALLSLTPAQHYRLKATYAAATGGAPPTPLPNMERMSLKHRVALMGDPGESSVGYPFGHVPPVPRRCSDIGQGNRSMMPHEAPGCLPRRASDPVRRAGLEPLTSPQRFNSLSHMTSQQTMGVTERQQLSLQGYMHSDANGNLQCMSYAPRPPSISENPVMETLACNQNGGEDDLMMLPDDVMQYITSQAEPTQNAPTSGFTHQTQDFQIPLKQQPQQQSCFYQRRSGMVDANMNINPGRQALHCHMSPRAQGHGQGHLPSPSSSRTSLPVQWNEVSSGSGTGSGMGPASDASPSQSKQSFARERENLAAIQQKHHLGSCQNLSPNQQVRPMSHNLAAQANANTHANILLHHQQHLHHPHHHHHQGFSTQRGGTELASHRMNGIQRQQQQAVNHNEQVKLQHGYNQGLVSADINGNASQYPSCGSLGGGTPGLMGTGSKRLSQQPSDMQNSRLRAQLSHATFETDQENYSQTNANQKSYGAPAQLPLQHGNQGVVQPRPPVEPKTGSQRLLGPSTMQQPGFPSSTFSPNYGSSEASPKKPVLMTQEETGADDNAMFYTGQIHMFESDNLNLQMASCAVGDAPDSLVTMASPGTNQVSSTVESGHGTEQPQIDFDAMLDDGDHSSLMSGTLSPSILQSLSQNSSRLTTPRNSVTLPSVPAGIANMAIGDMSSMLSALAEESKFLNMMS</sequence>
<feature type="compositionally biased region" description="Pro residues" evidence="12">
    <location>
        <begin position="240"/>
        <end position="252"/>
    </location>
</feature>
<keyword evidence="15" id="KW-1185">Reference proteome</keyword>
<reference evidence="14 15" key="1">
    <citation type="submission" date="2024-09" db="EMBL/GenBank/DDBJ databases">
        <title>A chromosome-level genome assembly of Gray's grenadier anchovy, Coilia grayii.</title>
        <authorList>
            <person name="Fu Z."/>
        </authorList>
    </citation>
    <scope>NUCLEOTIDE SEQUENCE [LARGE SCALE GENOMIC DNA]</scope>
    <source>
        <strain evidence="14">G4</strain>
        <tissue evidence="14">Muscle</tissue>
    </source>
</reference>
<feature type="region of interest" description="Disordered" evidence="12">
    <location>
        <begin position="936"/>
        <end position="956"/>
    </location>
</feature>
<feature type="compositionally biased region" description="Polar residues" evidence="12">
    <location>
        <begin position="476"/>
        <end position="487"/>
    </location>
</feature>
<evidence type="ECO:0000313" key="14">
    <source>
        <dbReference type="EMBL" id="KAL2087911.1"/>
    </source>
</evidence>
<feature type="compositionally biased region" description="Gly residues" evidence="12">
    <location>
        <begin position="725"/>
        <end position="742"/>
    </location>
</feature>
<proteinExistence type="inferred from homology"/>
<evidence type="ECO:0000256" key="8">
    <source>
        <dbReference type="ARBA" id="ARBA00023125"/>
    </source>
</evidence>
<keyword evidence="10" id="KW-0539">Nucleus</keyword>
<feature type="region of interest" description="Disordered" evidence="12">
    <location>
        <begin position="233"/>
        <end position="252"/>
    </location>
</feature>
<comment type="similarity">
    <text evidence="2">Belongs to the GLI C2H2-type zinc-finger protein family.</text>
</comment>
<dbReference type="Pfam" id="PF00096">
    <property type="entry name" value="zf-C2H2"/>
    <property type="match status" value="2"/>
</dbReference>
<evidence type="ECO:0000256" key="12">
    <source>
        <dbReference type="SAM" id="MobiDB-lite"/>
    </source>
</evidence>
<dbReference type="InterPro" id="IPR013087">
    <property type="entry name" value="Znf_C2H2_type"/>
</dbReference>
<dbReference type="FunFam" id="3.30.160.60:FF:000031">
    <property type="entry name" value="GLI family zinc finger 3"/>
    <property type="match status" value="1"/>
</dbReference>
<evidence type="ECO:0000256" key="9">
    <source>
        <dbReference type="ARBA" id="ARBA00023163"/>
    </source>
</evidence>
<dbReference type="FunFam" id="3.30.160.60:FF:000048">
    <property type="entry name" value="GLI family zinc finger 3"/>
    <property type="match status" value="1"/>
</dbReference>
<evidence type="ECO:0000259" key="13">
    <source>
        <dbReference type="PROSITE" id="PS50157"/>
    </source>
</evidence>
<keyword evidence="5 11" id="KW-0863">Zinc-finger</keyword>
<feature type="region of interest" description="Disordered" evidence="12">
    <location>
        <begin position="25"/>
        <end position="52"/>
    </location>
</feature>
<comment type="caution">
    <text evidence="14">The sequence shown here is derived from an EMBL/GenBank/DDBJ whole genome shotgun (WGS) entry which is preliminary data.</text>
</comment>
<feature type="compositionally biased region" description="Polar residues" evidence="12">
    <location>
        <begin position="1500"/>
        <end position="1521"/>
    </location>
</feature>
<feature type="compositionally biased region" description="Polar residues" evidence="12">
    <location>
        <begin position="1425"/>
        <end position="1438"/>
    </location>
</feature>
<feature type="domain" description="C2H2-type" evidence="13">
    <location>
        <begin position="665"/>
        <end position="695"/>
    </location>
</feature>
<feature type="region of interest" description="Disordered" evidence="12">
    <location>
        <begin position="1233"/>
        <end position="1289"/>
    </location>
</feature>
<dbReference type="Gene3D" id="3.30.160.60">
    <property type="entry name" value="Classic Zinc Finger"/>
    <property type="match status" value="5"/>
</dbReference>
<feature type="region of interest" description="Disordered" evidence="12">
    <location>
        <begin position="762"/>
        <end position="802"/>
    </location>
</feature>
<dbReference type="GO" id="GO:0005634">
    <property type="term" value="C:nucleus"/>
    <property type="evidence" value="ECO:0007669"/>
    <property type="project" value="UniProtKB-SubCell"/>
</dbReference>
<dbReference type="PROSITE" id="PS00028">
    <property type="entry name" value="ZINC_FINGER_C2H2_1"/>
    <property type="match status" value="4"/>
</dbReference>
<dbReference type="GO" id="GO:0008270">
    <property type="term" value="F:zinc ion binding"/>
    <property type="evidence" value="ECO:0007669"/>
    <property type="project" value="UniProtKB-KW"/>
</dbReference>
<dbReference type="InterPro" id="IPR043359">
    <property type="entry name" value="GLI-like"/>
</dbReference>
<keyword evidence="4" id="KW-0677">Repeat</keyword>
<gene>
    <name evidence="14" type="ORF">ACEWY4_016739</name>
</gene>
<feature type="compositionally biased region" description="Low complexity" evidence="12">
    <location>
        <begin position="765"/>
        <end position="783"/>
    </location>
</feature>
<evidence type="ECO:0000256" key="7">
    <source>
        <dbReference type="ARBA" id="ARBA00023015"/>
    </source>
</evidence>
<dbReference type="GO" id="GO:0010468">
    <property type="term" value="P:regulation of gene expression"/>
    <property type="evidence" value="ECO:0007669"/>
    <property type="project" value="UniProtKB-ARBA"/>
</dbReference>
<feature type="domain" description="C2H2-type" evidence="13">
    <location>
        <begin position="634"/>
        <end position="664"/>
    </location>
</feature>
<feature type="compositionally biased region" description="Gly residues" evidence="12">
    <location>
        <begin position="1411"/>
        <end position="1421"/>
    </location>
</feature>
<dbReference type="Proteomes" id="UP001591681">
    <property type="component" value="Unassembled WGS sequence"/>
</dbReference>
<feature type="region of interest" description="Disordered" evidence="12">
    <location>
        <begin position="463"/>
        <end position="514"/>
    </location>
</feature>
<name>A0ABD1JL88_9TELE</name>
<evidence type="ECO:0000256" key="11">
    <source>
        <dbReference type="PROSITE-ProRule" id="PRU00042"/>
    </source>
</evidence>
<feature type="region of interest" description="Disordered" evidence="12">
    <location>
        <begin position="1408"/>
        <end position="1438"/>
    </location>
</feature>
<keyword evidence="6" id="KW-0862">Zinc</keyword>
<dbReference type="Pfam" id="PF23561">
    <property type="entry name" value="zf-C2H2_15"/>
    <property type="match status" value="1"/>
</dbReference>
<evidence type="ECO:0000256" key="6">
    <source>
        <dbReference type="ARBA" id="ARBA00022833"/>
    </source>
</evidence>
<dbReference type="FunFam" id="3.30.160.60:FF:000019">
    <property type="entry name" value="GLI family zinc finger 3"/>
    <property type="match status" value="1"/>
</dbReference>
<dbReference type="SMART" id="SM00355">
    <property type="entry name" value="ZnF_C2H2"/>
    <property type="match status" value="5"/>
</dbReference>
<feature type="domain" description="C2H2-type" evidence="13">
    <location>
        <begin position="604"/>
        <end position="633"/>
    </location>
</feature>
<feature type="compositionally biased region" description="Low complexity" evidence="12">
    <location>
        <begin position="1245"/>
        <end position="1256"/>
    </location>
</feature>